<evidence type="ECO:0000313" key="6">
    <source>
        <dbReference type="Proteomes" id="UP000197019"/>
    </source>
</evidence>
<sequence>MKMAIYHCEMQNISRSDGRSIVACAAYRAGEKLYCDTYGKEQDYTKKTGIEYTQIFAPTGASPDMLDRQTLWNRVEQSELKKNGDIKQEARLAKEVEIALPHELDKTQRQALVTELCQSLVKAYGVAVDVAIHAPHVHGGSDERNHHAHILMTTRSLTPQGLGKKVRELDQNSTLKKIREKVADLTNVHLERAGLEVRVDHRSHKDRGLDIEPTFKEGLEATHAKRRGEELEIVKRNDEIKKRNKKAERLDMSIIETSNRVEQLTLEQQQQQQLEDAVDQAPAVYATAQQALYDHQQHRQTLIDVYLIEVKTDEKRAEHRFYKALQDNIDRLQLDKVIKEGRAATALLREIGEPLPPPVKVKTGWFSADYYGFEDMLTRWDNDQSSLSIYHREIKEEQQEQQRKQQQIERETKQKQEDDKKRRQDYERYLSKYGYVKDAEYDHISDHVASDISMFTRLQAQAWASNDMQEYIRCSKQKYEQISDRIAYERDLKKIGQLSRILDNGGLGNDTLTGGAGSDVFRFNTAPSAGNTDTVLDFTVADDTIQLENAVFTQLTATGVLNAAEFKIGAAAADANDFIIYNAGTGALSYDADGNGAGAAVQIAILGVNLALTNADFVVI</sequence>
<evidence type="ECO:0000256" key="2">
    <source>
        <dbReference type="ARBA" id="ARBA00022971"/>
    </source>
</evidence>
<dbReference type="SUPFAM" id="SSF51120">
    <property type="entry name" value="beta-Roll"/>
    <property type="match status" value="1"/>
</dbReference>
<dbReference type="OrthoDB" id="5912906at2"/>
<proteinExistence type="inferred from homology"/>
<dbReference type="Gene3D" id="3.30.930.30">
    <property type="match status" value="1"/>
</dbReference>
<name>A0A1Z4C4J1_9GAMM</name>
<gene>
    <name evidence="5" type="ORF">CEK71_21700</name>
</gene>
<evidence type="ECO:0000313" key="5">
    <source>
        <dbReference type="EMBL" id="ASF48462.1"/>
    </source>
</evidence>
<dbReference type="AlphaFoldDB" id="A0A1Z4C4J1"/>
<dbReference type="Gene3D" id="2.150.10.10">
    <property type="entry name" value="Serralysin-like metalloprotease, C-terminal"/>
    <property type="match status" value="1"/>
</dbReference>
<evidence type="ECO:0000256" key="1">
    <source>
        <dbReference type="ARBA" id="ARBA00010873"/>
    </source>
</evidence>
<dbReference type="InterPro" id="IPR011049">
    <property type="entry name" value="Serralysin-like_metalloprot_C"/>
</dbReference>
<keyword evidence="6" id="KW-1185">Reference proteome</keyword>
<feature type="domain" description="MobA/MobL protein" evidence="4">
    <location>
        <begin position="19"/>
        <end position="227"/>
    </location>
</feature>
<keyword evidence="2" id="KW-0184">Conjugation</keyword>
<dbReference type="EMBL" id="CP022129">
    <property type="protein sequence ID" value="ASF48462.1"/>
    <property type="molecule type" value="Genomic_DNA"/>
</dbReference>
<evidence type="ECO:0000259" key="4">
    <source>
        <dbReference type="Pfam" id="PF03389"/>
    </source>
</evidence>
<organism evidence="5 6">
    <name type="scientific">Methylovulum psychrotolerans</name>
    <dbReference type="NCBI Taxonomy" id="1704499"/>
    <lineage>
        <taxon>Bacteria</taxon>
        <taxon>Pseudomonadati</taxon>
        <taxon>Pseudomonadota</taxon>
        <taxon>Gammaproteobacteria</taxon>
        <taxon>Methylococcales</taxon>
        <taxon>Methylococcaceae</taxon>
        <taxon>Methylovulum</taxon>
    </lineage>
</organism>
<protein>
    <recommendedName>
        <fullName evidence="4">MobA/MobL protein domain-containing protein</fullName>
    </recommendedName>
</protein>
<feature type="region of interest" description="Disordered" evidence="3">
    <location>
        <begin position="398"/>
        <end position="423"/>
    </location>
</feature>
<dbReference type="Proteomes" id="UP000197019">
    <property type="component" value="Chromosome"/>
</dbReference>
<dbReference type="InterPro" id="IPR005053">
    <property type="entry name" value="MobA_MobL"/>
</dbReference>
<evidence type="ECO:0000256" key="3">
    <source>
        <dbReference type="SAM" id="MobiDB-lite"/>
    </source>
</evidence>
<comment type="similarity">
    <text evidence="1">Belongs to the MobA/MobL family.</text>
</comment>
<dbReference type="NCBIfam" id="NF041496">
    <property type="entry name" value="MobQ"/>
    <property type="match status" value="1"/>
</dbReference>
<reference evidence="5 6" key="1">
    <citation type="submission" date="2017-06" db="EMBL/GenBank/DDBJ databases">
        <title>Genome Sequencing of the methanotroph Methylovulum psychrotolerants str. HV10-M2 isolated from a high-altitude environment.</title>
        <authorList>
            <person name="Mateos-Rivera A."/>
        </authorList>
    </citation>
    <scope>NUCLEOTIDE SEQUENCE [LARGE SCALE GENOMIC DNA]</scope>
    <source>
        <strain evidence="5 6">HV10_M2</strain>
    </source>
</reference>
<dbReference type="KEGG" id="mpsy:CEK71_21700"/>
<accession>A0A1Z4C4J1</accession>
<dbReference type="Pfam" id="PF03389">
    <property type="entry name" value="MobA_MobL"/>
    <property type="match status" value="1"/>
</dbReference>